<keyword evidence="1" id="KW-0812">Transmembrane</keyword>
<accession>A0A1N6FA72</accession>
<gene>
    <name evidence="2" type="ORF">SAMN05443662_0989</name>
</gene>
<organism evidence="2 3">
    <name type="scientific">Sulfurivirga caldicuralii</name>
    <dbReference type="NCBI Taxonomy" id="364032"/>
    <lineage>
        <taxon>Bacteria</taxon>
        <taxon>Pseudomonadati</taxon>
        <taxon>Pseudomonadota</taxon>
        <taxon>Gammaproteobacteria</taxon>
        <taxon>Thiotrichales</taxon>
        <taxon>Piscirickettsiaceae</taxon>
        <taxon>Sulfurivirga</taxon>
    </lineage>
</organism>
<evidence type="ECO:0000313" key="2">
    <source>
        <dbReference type="EMBL" id="SIN92096.1"/>
    </source>
</evidence>
<reference evidence="2 3" key="1">
    <citation type="submission" date="2016-11" db="EMBL/GenBank/DDBJ databases">
        <authorList>
            <person name="Jaros S."/>
            <person name="Januszkiewicz K."/>
            <person name="Wedrychowicz H."/>
        </authorList>
    </citation>
    <scope>NUCLEOTIDE SEQUENCE [LARGE SCALE GENOMIC DNA]</scope>
    <source>
        <strain evidence="2 3">DSM 17737</strain>
    </source>
</reference>
<dbReference type="AlphaFoldDB" id="A0A1N6FA72"/>
<dbReference type="Proteomes" id="UP000198461">
    <property type="component" value="Unassembled WGS sequence"/>
</dbReference>
<dbReference type="EMBL" id="FSRE01000002">
    <property type="protein sequence ID" value="SIN92096.1"/>
    <property type="molecule type" value="Genomic_DNA"/>
</dbReference>
<keyword evidence="1" id="KW-1133">Transmembrane helix</keyword>
<protein>
    <submittedName>
        <fullName evidence="2">Uncharacterized protein</fullName>
    </submittedName>
</protein>
<evidence type="ECO:0000256" key="1">
    <source>
        <dbReference type="SAM" id="Phobius"/>
    </source>
</evidence>
<name>A0A1N6FA72_9GAMM</name>
<keyword evidence="3" id="KW-1185">Reference proteome</keyword>
<dbReference type="STRING" id="364032.SAMN05443662_0989"/>
<keyword evidence="1" id="KW-0472">Membrane</keyword>
<sequence>MPMALLAMGMNIHHLQHLLNWRDDVARWVVACGLLALLILSTVYFQHFFSRGREALIKEWRHLFQFSFFPLMSISWLMVLFASLITAWLLKQFWLSRIGDDFQ</sequence>
<proteinExistence type="predicted"/>
<feature type="transmembrane region" description="Helical" evidence="1">
    <location>
        <begin position="25"/>
        <end position="45"/>
    </location>
</feature>
<dbReference type="Gene3D" id="1.50.10.150">
    <property type="entry name" value="Voltage-dependent anion channel"/>
    <property type="match status" value="1"/>
</dbReference>
<feature type="transmembrane region" description="Helical" evidence="1">
    <location>
        <begin position="66"/>
        <end position="90"/>
    </location>
</feature>
<evidence type="ECO:0000313" key="3">
    <source>
        <dbReference type="Proteomes" id="UP000198461"/>
    </source>
</evidence>
<dbReference type="InterPro" id="IPR038665">
    <property type="entry name" value="Voltage-dep_anion_channel_sf"/>
</dbReference>